<dbReference type="RefSeq" id="WP_169662852.1">
    <property type="nucleotide sequence ID" value="NZ_CP076132.1"/>
</dbReference>
<feature type="domain" description="N-acetyltransferase" evidence="1">
    <location>
        <begin position="1"/>
        <end position="163"/>
    </location>
</feature>
<protein>
    <submittedName>
        <fullName evidence="2">GNAT family N-acetyltransferase</fullName>
    </submittedName>
</protein>
<evidence type="ECO:0000259" key="1">
    <source>
        <dbReference type="PROSITE" id="PS51186"/>
    </source>
</evidence>
<dbReference type="PROSITE" id="PS51186">
    <property type="entry name" value="GNAT"/>
    <property type="match status" value="1"/>
</dbReference>
<dbReference type="KEGG" id="fya:KMW28_17105"/>
<accession>A0AAX1N1A4</accession>
<dbReference type="EMBL" id="CP076132">
    <property type="protein sequence ID" value="QWG01363.1"/>
    <property type="molecule type" value="Genomic_DNA"/>
</dbReference>
<gene>
    <name evidence="2" type="ORF">KMW28_17105</name>
</gene>
<organism evidence="2 3">
    <name type="scientific">Flammeovirga yaeyamensis</name>
    <dbReference type="NCBI Taxonomy" id="367791"/>
    <lineage>
        <taxon>Bacteria</taxon>
        <taxon>Pseudomonadati</taxon>
        <taxon>Bacteroidota</taxon>
        <taxon>Cytophagia</taxon>
        <taxon>Cytophagales</taxon>
        <taxon>Flammeovirgaceae</taxon>
        <taxon>Flammeovirga</taxon>
    </lineage>
</organism>
<evidence type="ECO:0000313" key="2">
    <source>
        <dbReference type="EMBL" id="QWG01363.1"/>
    </source>
</evidence>
<dbReference type="AlphaFoldDB" id="A0AAX1N1A4"/>
<name>A0AAX1N1A4_9BACT</name>
<dbReference type="Gene3D" id="3.40.630.30">
    <property type="match status" value="1"/>
</dbReference>
<dbReference type="GO" id="GO:0016747">
    <property type="term" value="F:acyltransferase activity, transferring groups other than amino-acyl groups"/>
    <property type="evidence" value="ECO:0007669"/>
    <property type="project" value="InterPro"/>
</dbReference>
<evidence type="ECO:0000313" key="3">
    <source>
        <dbReference type="Proteomes" id="UP000678679"/>
    </source>
</evidence>
<keyword evidence="3" id="KW-1185">Reference proteome</keyword>
<dbReference type="CDD" id="cd04301">
    <property type="entry name" value="NAT_SF"/>
    <property type="match status" value="1"/>
</dbReference>
<dbReference type="Proteomes" id="UP000678679">
    <property type="component" value="Chromosome 1"/>
</dbReference>
<dbReference type="InterPro" id="IPR016181">
    <property type="entry name" value="Acyl_CoA_acyltransferase"/>
</dbReference>
<reference evidence="2 3" key="1">
    <citation type="submission" date="2021-05" db="EMBL/GenBank/DDBJ databases">
        <title>Comparative genomic studies on the polysaccharide-degrading batcterial strains of the Flammeovirga genus.</title>
        <authorList>
            <person name="Zewei F."/>
            <person name="Zheng Z."/>
            <person name="Yu L."/>
            <person name="Ruyue G."/>
            <person name="Yanhong M."/>
            <person name="Yuanyuan C."/>
            <person name="Jingyan G."/>
            <person name="Wenjun H."/>
        </authorList>
    </citation>
    <scope>NUCLEOTIDE SEQUENCE [LARGE SCALE GENOMIC DNA]</scope>
    <source>
        <strain evidence="2 3">NBRC:100898</strain>
    </source>
</reference>
<proteinExistence type="predicted"/>
<dbReference type="InterPro" id="IPR000182">
    <property type="entry name" value="GNAT_dom"/>
</dbReference>
<dbReference type="Pfam" id="PF00583">
    <property type="entry name" value="Acetyltransf_1"/>
    <property type="match status" value="1"/>
</dbReference>
<sequence>MIQLLSIQHLNQLVALFDEVKIGLTALGLDQWDEKYPHRNDLQKDIEDHSAYGYFEKEELVGYAVFNQLFDVEYNAIEWLNTSDSFMVMHRLCVSPKHQGKGIAKQFVAFGEELCITQNMKSLRFDAFKKNPISGKLYQKLGYKVLGEVTFRKGQFDCFEKVF</sequence>
<dbReference type="SUPFAM" id="SSF55729">
    <property type="entry name" value="Acyl-CoA N-acyltransferases (Nat)"/>
    <property type="match status" value="1"/>
</dbReference>
<dbReference type="PANTHER" id="PTHR43072">
    <property type="entry name" value="N-ACETYLTRANSFERASE"/>
    <property type="match status" value="1"/>
</dbReference>